<dbReference type="EMBL" id="JACRDE010000271">
    <property type="protein sequence ID" value="MBI5249843.1"/>
    <property type="molecule type" value="Genomic_DNA"/>
</dbReference>
<evidence type="ECO:0000259" key="9">
    <source>
        <dbReference type="Pfam" id="PF02770"/>
    </source>
</evidence>
<dbReference type="InterPro" id="IPR036250">
    <property type="entry name" value="AcylCo_DH-like_C"/>
</dbReference>
<evidence type="ECO:0000256" key="1">
    <source>
        <dbReference type="ARBA" id="ARBA00001974"/>
    </source>
</evidence>
<dbReference type="InterPro" id="IPR013786">
    <property type="entry name" value="AcylCoA_DH/ox_N"/>
</dbReference>
<dbReference type="InterPro" id="IPR006089">
    <property type="entry name" value="Acyl-CoA_DH_CS"/>
</dbReference>
<evidence type="ECO:0000256" key="6">
    <source>
        <dbReference type="ARBA" id="ARBA00023002"/>
    </source>
</evidence>
<dbReference type="InterPro" id="IPR009075">
    <property type="entry name" value="AcylCo_DH/oxidase_C"/>
</dbReference>
<name>A0A9D6V324_9BACT</name>
<comment type="subunit">
    <text evidence="3">Homotetramer.</text>
</comment>
<dbReference type="PANTHER" id="PTHR43884">
    <property type="entry name" value="ACYL-COA DEHYDROGENASE"/>
    <property type="match status" value="1"/>
</dbReference>
<evidence type="ECO:0000259" key="10">
    <source>
        <dbReference type="Pfam" id="PF02771"/>
    </source>
</evidence>
<feature type="domain" description="Acyl-CoA dehydrogenase/oxidase C-terminal" evidence="8">
    <location>
        <begin position="230"/>
        <end position="379"/>
    </location>
</feature>
<dbReference type="GO" id="GO:0003995">
    <property type="term" value="F:acyl-CoA dehydrogenase activity"/>
    <property type="evidence" value="ECO:0007669"/>
    <property type="project" value="InterPro"/>
</dbReference>
<dbReference type="GO" id="GO:0050660">
    <property type="term" value="F:flavin adenine dinucleotide binding"/>
    <property type="evidence" value="ECO:0007669"/>
    <property type="project" value="InterPro"/>
</dbReference>
<dbReference type="PROSITE" id="PS00072">
    <property type="entry name" value="ACYL_COA_DH_1"/>
    <property type="match status" value="1"/>
</dbReference>
<dbReference type="InterPro" id="IPR009100">
    <property type="entry name" value="AcylCoA_DH/oxidase_NM_dom_sf"/>
</dbReference>
<proteinExistence type="inferred from homology"/>
<dbReference type="Pfam" id="PF02771">
    <property type="entry name" value="Acyl-CoA_dh_N"/>
    <property type="match status" value="1"/>
</dbReference>
<evidence type="ECO:0000256" key="3">
    <source>
        <dbReference type="ARBA" id="ARBA00011881"/>
    </source>
</evidence>
<comment type="caution">
    <text evidence="11">The sequence shown here is derived from an EMBL/GenBank/DDBJ whole genome shotgun (WGS) entry which is preliminary data.</text>
</comment>
<reference evidence="11" key="1">
    <citation type="submission" date="2020-07" db="EMBL/GenBank/DDBJ databases">
        <title>Huge and variable diversity of episymbiotic CPR bacteria and DPANN archaea in groundwater ecosystems.</title>
        <authorList>
            <person name="He C.Y."/>
            <person name="Keren R."/>
            <person name="Whittaker M."/>
            <person name="Farag I.F."/>
            <person name="Doudna J."/>
            <person name="Cate J.H.D."/>
            <person name="Banfield J.F."/>
        </authorList>
    </citation>
    <scope>NUCLEOTIDE SEQUENCE</scope>
    <source>
        <strain evidence="11">NC_groundwater_1664_Pr3_B-0.1um_52_9</strain>
    </source>
</reference>
<evidence type="ECO:0000313" key="12">
    <source>
        <dbReference type="Proteomes" id="UP000807825"/>
    </source>
</evidence>
<dbReference type="Gene3D" id="1.20.140.10">
    <property type="entry name" value="Butyryl-CoA Dehydrogenase, subunit A, domain 3"/>
    <property type="match status" value="1"/>
</dbReference>
<organism evidence="11 12">
    <name type="scientific">Desulfomonile tiedjei</name>
    <dbReference type="NCBI Taxonomy" id="2358"/>
    <lineage>
        <taxon>Bacteria</taxon>
        <taxon>Pseudomonadati</taxon>
        <taxon>Thermodesulfobacteriota</taxon>
        <taxon>Desulfomonilia</taxon>
        <taxon>Desulfomonilales</taxon>
        <taxon>Desulfomonilaceae</taxon>
        <taxon>Desulfomonile</taxon>
    </lineage>
</organism>
<dbReference type="Proteomes" id="UP000807825">
    <property type="component" value="Unassembled WGS sequence"/>
</dbReference>
<keyword evidence="6 7" id="KW-0560">Oxidoreductase</keyword>
<keyword evidence="5 7" id="KW-0274">FAD</keyword>
<dbReference type="InterPro" id="IPR037069">
    <property type="entry name" value="AcylCoA_DH/ox_N_sf"/>
</dbReference>
<gene>
    <name evidence="11" type="ORF">HY912_10135</name>
</gene>
<dbReference type="SUPFAM" id="SSF47203">
    <property type="entry name" value="Acyl-CoA dehydrogenase C-terminal domain-like"/>
    <property type="match status" value="1"/>
</dbReference>
<dbReference type="PIRSF" id="PIRSF016578">
    <property type="entry name" value="HsaA"/>
    <property type="match status" value="1"/>
</dbReference>
<sequence length="382" mass="41900">MDYTLNDEQKQIVEAARKFASNEFPKVALQCDREEKFPKEVWQKAGELGFMGIFIAPEYGGLGMGCLEHAMVMEEFWHVDPGVGNILLAVFGAEILGAFGTEEQKQKYLLPVAEGRAIMGCAITEPNAGSDIFGIRTRASSTSDGYLINGSKQFITNGSIADFVLVFCLTNPEADKPTRRFSFLIVERDRKGFVANKLKGKMGIRASDTAELFFDDVIVPSENLVGGKEGGGFAQVMHLFNINRVVAAAQGVGVAQGALDKAVAYVQQRGQFGARLASFQGIQFKIAGMAARVESARSLYHKAAWLLDHGQVDRKLVSIAKLVAGETAVRVADEAVQLHGGYGYMDEYDVQRFYRDAKIVEIYEGTKEIEKLTIAREILGRS</sequence>
<dbReference type="FunFam" id="1.10.540.10:FF:000002">
    <property type="entry name" value="Acyl-CoA dehydrogenase FadE19"/>
    <property type="match status" value="1"/>
</dbReference>
<keyword evidence="4 7" id="KW-0285">Flavoprotein</keyword>
<dbReference type="PROSITE" id="PS00073">
    <property type="entry name" value="ACYL_COA_DH_2"/>
    <property type="match status" value="1"/>
</dbReference>
<evidence type="ECO:0000256" key="2">
    <source>
        <dbReference type="ARBA" id="ARBA00009347"/>
    </source>
</evidence>
<dbReference type="Gene3D" id="1.10.540.10">
    <property type="entry name" value="Acyl-CoA dehydrogenase/oxidase, N-terminal domain"/>
    <property type="match status" value="1"/>
</dbReference>
<dbReference type="FunFam" id="1.20.140.10:FF:000001">
    <property type="entry name" value="Acyl-CoA dehydrogenase"/>
    <property type="match status" value="1"/>
</dbReference>
<protein>
    <submittedName>
        <fullName evidence="11">Acyl-CoA dehydrogenase family protein</fullName>
    </submittedName>
</protein>
<dbReference type="Gene3D" id="2.40.110.10">
    <property type="entry name" value="Butyryl-CoA Dehydrogenase, subunit A, domain 2"/>
    <property type="match status" value="1"/>
</dbReference>
<feature type="domain" description="Acyl-CoA oxidase/dehydrogenase middle" evidence="9">
    <location>
        <begin position="121"/>
        <end position="217"/>
    </location>
</feature>
<dbReference type="InterPro" id="IPR006091">
    <property type="entry name" value="Acyl-CoA_Oxase/DH_mid-dom"/>
</dbReference>
<dbReference type="PANTHER" id="PTHR43884:SF12">
    <property type="entry name" value="ISOVALERYL-COA DEHYDROGENASE, MITOCHONDRIAL-RELATED"/>
    <property type="match status" value="1"/>
</dbReference>
<comment type="cofactor">
    <cofactor evidence="1 7">
        <name>FAD</name>
        <dbReference type="ChEBI" id="CHEBI:57692"/>
    </cofactor>
</comment>
<evidence type="ECO:0000256" key="7">
    <source>
        <dbReference type="RuleBase" id="RU362125"/>
    </source>
</evidence>
<dbReference type="InterPro" id="IPR046373">
    <property type="entry name" value="Acyl-CoA_Oxase/DH_mid-dom_sf"/>
</dbReference>
<evidence type="ECO:0000313" key="11">
    <source>
        <dbReference type="EMBL" id="MBI5249843.1"/>
    </source>
</evidence>
<evidence type="ECO:0000259" key="8">
    <source>
        <dbReference type="Pfam" id="PF00441"/>
    </source>
</evidence>
<dbReference type="Pfam" id="PF00441">
    <property type="entry name" value="Acyl-CoA_dh_1"/>
    <property type="match status" value="1"/>
</dbReference>
<dbReference type="SUPFAM" id="SSF56645">
    <property type="entry name" value="Acyl-CoA dehydrogenase NM domain-like"/>
    <property type="match status" value="1"/>
</dbReference>
<feature type="domain" description="Acyl-CoA dehydrogenase/oxidase N-terminal" evidence="10">
    <location>
        <begin position="6"/>
        <end position="115"/>
    </location>
</feature>
<accession>A0A9D6V324</accession>
<dbReference type="AlphaFoldDB" id="A0A9D6V324"/>
<evidence type="ECO:0000256" key="4">
    <source>
        <dbReference type="ARBA" id="ARBA00022630"/>
    </source>
</evidence>
<comment type="similarity">
    <text evidence="2 7">Belongs to the acyl-CoA dehydrogenase family.</text>
</comment>
<dbReference type="Pfam" id="PF02770">
    <property type="entry name" value="Acyl-CoA_dh_M"/>
    <property type="match status" value="1"/>
</dbReference>
<evidence type="ECO:0000256" key="5">
    <source>
        <dbReference type="ARBA" id="ARBA00022827"/>
    </source>
</evidence>
<dbReference type="FunFam" id="2.40.110.10:FF:000002">
    <property type="entry name" value="Acyl-CoA dehydrogenase fadE12"/>
    <property type="match status" value="1"/>
</dbReference>